<sequence length="425" mass="48236">MGALSITQIKEVKPTGKQQTLNDGQGLQLRISQGGSSYIWFYQYRHPTNGLKQRIEYGSYPLVSIDDARLSHLKTKKLLKQGIDPLELREQQRLEAEHKRLMLEQEKTRLENTIEVLCWRWFNNYVIRNRRDPQYAKRLIEVDIIPALGKVVVTDARRDQLVGTIEDIVARGSPGQAREVLSVLKQIFAYGEQVGVVELSPITSVKAATLIGKKKARKRNLTLDEVRAVWLTLPNLGLSEQTVLAIKLLLVTGQRRGELISARWEHIDWETLIWAIPTSKNGKSNKVPLSLLAKQLFRELELLAMGSPWCFPGQNGEHMDEKSITRAVARKQPFFLLNGINIPHWTPHDLRRTAETQMLALGVPPHIAELATNHTIKTGVSAVFGIYAHYDYLTEIRQAMTLWAERIDSLFTGDKIVPLPVAKRG</sequence>
<keyword evidence="2" id="KW-0229">DNA integration</keyword>
<feature type="domain" description="Tyr recombinase" evidence="5">
    <location>
        <begin position="216"/>
        <end position="401"/>
    </location>
</feature>
<dbReference type="InterPro" id="IPR038488">
    <property type="entry name" value="Integrase_DNA-bd_sf"/>
</dbReference>
<proteinExistence type="inferred from homology"/>
<evidence type="ECO:0000259" key="5">
    <source>
        <dbReference type="PROSITE" id="PS51898"/>
    </source>
</evidence>
<dbReference type="Proteomes" id="UP001302667">
    <property type="component" value="Chromosome"/>
</dbReference>
<dbReference type="InterPro" id="IPR002104">
    <property type="entry name" value="Integrase_catalytic"/>
</dbReference>
<dbReference type="PANTHER" id="PTHR30629">
    <property type="entry name" value="PROPHAGE INTEGRASE"/>
    <property type="match status" value="1"/>
</dbReference>
<dbReference type="Gene3D" id="3.30.160.390">
    <property type="entry name" value="Integrase, DNA-binding domain"/>
    <property type="match status" value="1"/>
</dbReference>
<reference evidence="6 7" key="1">
    <citation type="submission" date="2023-10" db="EMBL/GenBank/DDBJ databases">
        <title>Genome analysis of psychrotrophic aerobic bacterium Aeromonas allosaccharophila BIM B-1809 isolated from infected fish.</title>
        <authorList>
            <person name="Leanovich S.I."/>
            <person name="Sidarenka A.V."/>
            <person name="Akhremchuk A.E."/>
            <person name="Sikolenko M.A."/>
            <person name="Valentovich L.N."/>
        </authorList>
    </citation>
    <scope>NUCLEOTIDE SEQUENCE [LARGE SCALE GENOMIC DNA]</scope>
    <source>
        <strain evidence="6 7">BIM B-1809</strain>
    </source>
</reference>
<gene>
    <name evidence="6" type="ORF">RY972_20625</name>
</gene>
<evidence type="ECO:0000313" key="6">
    <source>
        <dbReference type="EMBL" id="WOE66359.1"/>
    </source>
</evidence>
<keyword evidence="4" id="KW-0233">DNA recombination</keyword>
<keyword evidence="7" id="KW-1185">Reference proteome</keyword>
<dbReference type="PROSITE" id="PS51898">
    <property type="entry name" value="TYR_RECOMBINASE"/>
    <property type="match status" value="1"/>
</dbReference>
<accession>A0ABZ0F9T6</accession>
<dbReference type="InterPro" id="IPR011010">
    <property type="entry name" value="DNA_brk_join_enz"/>
</dbReference>
<dbReference type="Gene3D" id="1.10.443.10">
    <property type="entry name" value="Intergrase catalytic core"/>
    <property type="match status" value="1"/>
</dbReference>
<dbReference type="SUPFAM" id="SSF56349">
    <property type="entry name" value="DNA breaking-rejoining enzymes"/>
    <property type="match status" value="1"/>
</dbReference>
<dbReference type="EMBL" id="CP136584">
    <property type="protein sequence ID" value="WOE66359.1"/>
    <property type="molecule type" value="Genomic_DNA"/>
</dbReference>
<dbReference type="RefSeq" id="WP_201944223.1">
    <property type="nucleotide sequence ID" value="NZ_CP136584.1"/>
</dbReference>
<evidence type="ECO:0000256" key="4">
    <source>
        <dbReference type="ARBA" id="ARBA00023172"/>
    </source>
</evidence>
<dbReference type="PANTHER" id="PTHR30629:SF2">
    <property type="entry name" value="PROPHAGE INTEGRASE INTS-RELATED"/>
    <property type="match status" value="1"/>
</dbReference>
<dbReference type="InterPro" id="IPR053876">
    <property type="entry name" value="Phage_int_M"/>
</dbReference>
<evidence type="ECO:0000256" key="2">
    <source>
        <dbReference type="ARBA" id="ARBA00022908"/>
    </source>
</evidence>
<evidence type="ECO:0000256" key="3">
    <source>
        <dbReference type="ARBA" id="ARBA00023125"/>
    </source>
</evidence>
<dbReference type="InterPro" id="IPR013762">
    <property type="entry name" value="Integrase-like_cat_sf"/>
</dbReference>
<comment type="similarity">
    <text evidence="1">Belongs to the 'phage' integrase family.</text>
</comment>
<dbReference type="Pfam" id="PF22022">
    <property type="entry name" value="Phage_int_M"/>
    <property type="match status" value="1"/>
</dbReference>
<protein>
    <submittedName>
        <fullName evidence="6">Tyrosine-type recombinase/integrase</fullName>
    </submittedName>
</protein>
<evidence type="ECO:0000256" key="1">
    <source>
        <dbReference type="ARBA" id="ARBA00008857"/>
    </source>
</evidence>
<dbReference type="Pfam" id="PF00589">
    <property type="entry name" value="Phage_integrase"/>
    <property type="match status" value="1"/>
</dbReference>
<dbReference type="Pfam" id="PF13356">
    <property type="entry name" value="Arm-DNA-bind_3"/>
    <property type="match status" value="1"/>
</dbReference>
<evidence type="ECO:0000313" key="7">
    <source>
        <dbReference type="Proteomes" id="UP001302667"/>
    </source>
</evidence>
<dbReference type="Gene3D" id="1.10.150.130">
    <property type="match status" value="1"/>
</dbReference>
<keyword evidence="3" id="KW-0238">DNA-binding</keyword>
<organism evidence="6 7">
    <name type="scientific">Aeromonas allosaccharophila</name>
    <dbReference type="NCBI Taxonomy" id="656"/>
    <lineage>
        <taxon>Bacteria</taxon>
        <taxon>Pseudomonadati</taxon>
        <taxon>Pseudomonadota</taxon>
        <taxon>Gammaproteobacteria</taxon>
        <taxon>Aeromonadales</taxon>
        <taxon>Aeromonadaceae</taxon>
        <taxon>Aeromonas</taxon>
    </lineage>
</organism>
<dbReference type="InterPro" id="IPR050808">
    <property type="entry name" value="Phage_Integrase"/>
</dbReference>
<dbReference type="InterPro" id="IPR010998">
    <property type="entry name" value="Integrase_recombinase_N"/>
</dbReference>
<dbReference type="InterPro" id="IPR025166">
    <property type="entry name" value="Integrase_DNA_bind_dom"/>
</dbReference>
<name>A0ABZ0F9T6_9GAMM</name>
<dbReference type="CDD" id="cd00801">
    <property type="entry name" value="INT_P4_C"/>
    <property type="match status" value="1"/>
</dbReference>